<evidence type="ECO:0000256" key="6">
    <source>
        <dbReference type="ARBA" id="ARBA00023315"/>
    </source>
</evidence>
<comment type="subcellular location">
    <subcellularLocation>
        <location evidence="1">Cell inner membrane</location>
    </subcellularLocation>
</comment>
<evidence type="ECO:0000256" key="2">
    <source>
        <dbReference type="ARBA" id="ARBA00022475"/>
    </source>
</evidence>
<sequence>MRDLHRRGAPMSILFHVLAWLPLAVLQGLGAFAGWLLWVTSSSRKRVALRNIGRCMPELSEAEQRRIARASLGHEMKTYIETARVWLGPGGPVKNAVKEWRGIEVLERAFAQGKGVILLTLHQGAFEAVAIPMSANFPFYGLYKPQKGALNALSLKGRCRFGGRMVAAEAGVRKAALPLLAQGLGVYYMPDHDPPPGRGVFVPFMGVPAHTPTLIARLAQESGSPVVFMFGERLPWAGGYVAHYVEAPAGIHDPDVEKATAAMNQGLEQCVRDCPEQYWWGYKRFRRQPPGAPDFYRGA</sequence>
<gene>
    <name evidence="8" type="ORF">C3942_12220</name>
</gene>
<evidence type="ECO:0000313" key="9">
    <source>
        <dbReference type="Proteomes" id="UP000238220"/>
    </source>
</evidence>
<dbReference type="GO" id="GO:0005886">
    <property type="term" value="C:plasma membrane"/>
    <property type="evidence" value="ECO:0007669"/>
    <property type="project" value="UniProtKB-SubCell"/>
</dbReference>
<keyword evidence="9" id="KW-1185">Reference proteome</keyword>
<accession>A0A2S5TF00</accession>
<dbReference type="OrthoDB" id="9803456at2"/>
<keyword evidence="2" id="KW-1003">Cell membrane</keyword>
<dbReference type="EMBL" id="PSNW01000006">
    <property type="protein sequence ID" value="PPE73563.1"/>
    <property type="molecule type" value="Genomic_DNA"/>
</dbReference>
<keyword evidence="3" id="KW-0997">Cell inner membrane</keyword>
<dbReference type="InterPro" id="IPR004960">
    <property type="entry name" value="LipA_acyltrans"/>
</dbReference>
<evidence type="ECO:0000256" key="3">
    <source>
        <dbReference type="ARBA" id="ARBA00022519"/>
    </source>
</evidence>
<reference evidence="8 9" key="1">
    <citation type="submission" date="2018-02" db="EMBL/GenBank/DDBJ databases">
        <title>Genome sequencing of Solimonas sp. HR-BB.</title>
        <authorList>
            <person name="Lee Y."/>
            <person name="Jeon C.O."/>
        </authorList>
    </citation>
    <scope>NUCLEOTIDE SEQUENCE [LARGE SCALE GENOMIC DNA]</scope>
    <source>
        <strain evidence="8 9">HR-BB</strain>
    </source>
</reference>
<keyword evidence="5 7" id="KW-0472">Membrane</keyword>
<keyword evidence="7" id="KW-1133">Transmembrane helix</keyword>
<protein>
    <recommendedName>
        <fullName evidence="10">Lipid A biosynthesis acyltransferase</fullName>
    </recommendedName>
</protein>
<dbReference type="AlphaFoldDB" id="A0A2S5TF00"/>
<dbReference type="PANTHER" id="PTHR30606:SF10">
    <property type="entry name" value="PHOSPHATIDYLINOSITOL MANNOSIDE ACYLTRANSFERASE"/>
    <property type="match status" value="1"/>
</dbReference>
<dbReference type="Pfam" id="PF03279">
    <property type="entry name" value="Lip_A_acyltrans"/>
    <property type="match status" value="1"/>
</dbReference>
<dbReference type="GO" id="GO:0009247">
    <property type="term" value="P:glycolipid biosynthetic process"/>
    <property type="evidence" value="ECO:0007669"/>
    <property type="project" value="UniProtKB-ARBA"/>
</dbReference>
<evidence type="ECO:0000256" key="7">
    <source>
        <dbReference type="SAM" id="Phobius"/>
    </source>
</evidence>
<dbReference type="PANTHER" id="PTHR30606">
    <property type="entry name" value="LIPID A BIOSYNTHESIS LAUROYL ACYLTRANSFERASE"/>
    <property type="match status" value="1"/>
</dbReference>
<organism evidence="8 9">
    <name type="scientific">Solimonas fluminis</name>
    <dbReference type="NCBI Taxonomy" id="2086571"/>
    <lineage>
        <taxon>Bacteria</taxon>
        <taxon>Pseudomonadati</taxon>
        <taxon>Pseudomonadota</taxon>
        <taxon>Gammaproteobacteria</taxon>
        <taxon>Nevskiales</taxon>
        <taxon>Nevskiaceae</taxon>
        <taxon>Solimonas</taxon>
    </lineage>
</organism>
<evidence type="ECO:0000313" key="8">
    <source>
        <dbReference type="EMBL" id="PPE73563.1"/>
    </source>
</evidence>
<evidence type="ECO:0008006" key="10">
    <source>
        <dbReference type="Google" id="ProtNLM"/>
    </source>
</evidence>
<dbReference type="CDD" id="cd07984">
    <property type="entry name" value="LPLAT_LABLAT-like"/>
    <property type="match status" value="1"/>
</dbReference>
<evidence type="ECO:0000256" key="1">
    <source>
        <dbReference type="ARBA" id="ARBA00004533"/>
    </source>
</evidence>
<name>A0A2S5TF00_9GAMM</name>
<keyword evidence="7" id="KW-0812">Transmembrane</keyword>
<proteinExistence type="predicted"/>
<dbReference type="GO" id="GO:0016746">
    <property type="term" value="F:acyltransferase activity"/>
    <property type="evidence" value="ECO:0007669"/>
    <property type="project" value="UniProtKB-KW"/>
</dbReference>
<keyword evidence="6" id="KW-0012">Acyltransferase</keyword>
<dbReference type="PIRSF" id="PIRSF026649">
    <property type="entry name" value="MsbB"/>
    <property type="match status" value="1"/>
</dbReference>
<evidence type="ECO:0000256" key="4">
    <source>
        <dbReference type="ARBA" id="ARBA00022679"/>
    </source>
</evidence>
<feature type="transmembrane region" description="Helical" evidence="7">
    <location>
        <begin position="12"/>
        <end position="38"/>
    </location>
</feature>
<evidence type="ECO:0000256" key="5">
    <source>
        <dbReference type="ARBA" id="ARBA00023136"/>
    </source>
</evidence>
<keyword evidence="4" id="KW-0808">Transferase</keyword>
<comment type="caution">
    <text evidence="8">The sequence shown here is derived from an EMBL/GenBank/DDBJ whole genome shotgun (WGS) entry which is preliminary data.</text>
</comment>
<dbReference type="Proteomes" id="UP000238220">
    <property type="component" value="Unassembled WGS sequence"/>
</dbReference>